<dbReference type="PANTHER" id="PTHR46796">
    <property type="entry name" value="HTH-TYPE TRANSCRIPTIONAL ACTIVATOR RHAS-RELATED"/>
    <property type="match status" value="1"/>
</dbReference>
<dbReference type="PANTHER" id="PTHR46796:SF2">
    <property type="entry name" value="TRANSCRIPTIONAL REGULATORY PROTEIN"/>
    <property type="match status" value="1"/>
</dbReference>
<organism evidence="5 6">
    <name type="scientific">Streptacidiphilus monticola</name>
    <dbReference type="NCBI Taxonomy" id="2161674"/>
    <lineage>
        <taxon>Bacteria</taxon>
        <taxon>Bacillati</taxon>
        <taxon>Actinomycetota</taxon>
        <taxon>Actinomycetes</taxon>
        <taxon>Kitasatosporales</taxon>
        <taxon>Streptomycetaceae</taxon>
        <taxon>Streptacidiphilus</taxon>
    </lineage>
</organism>
<evidence type="ECO:0000259" key="4">
    <source>
        <dbReference type="PROSITE" id="PS01124"/>
    </source>
</evidence>
<evidence type="ECO:0000313" key="5">
    <source>
        <dbReference type="EMBL" id="MFC5910018.1"/>
    </source>
</evidence>
<dbReference type="RefSeq" id="WP_380586438.1">
    <property type="nucleotide sequence ID" value="NZ_JBHSQJ010000099.1"/>
</dbReference>
<keyword evidence="3" id="KW-0804">Transcription</keyword>
<gene>
    <name evidence="5" type="ORF">ACFP3V_22715</name>
</gene>
<evidence type="ECO:0000256" key="2">
    <source>
        <dbReference type="ARBA" id="ARBA00023125"/>
    </source>
</evidence>
<dbReference type="Gene3D" id="1.10.10.60">
    <property type="entry name" value="Homeodomain-like"/>
    <property type="match status" value="1"/>
</dbReference>
<dbReference type="SMART" id="SM00342">
    <property type="entry name" value="HTH_ARAC"/>
    <property type="match status" value="1"/>
</dbReference>
<dbReference type="InterPro" id="IPR050204">
    <property type="entry name" value="AraC_XylS_family_regulators"/>
</dbReference>
<keyword evidence="2" id="KW-0238">DNA-binding</keyword>
<dbReference type="InterPro" id="IPR009057">
    <property type="entry name" value="Homeodomain-like_sf"/>
</dbReference>
<evidence type="ECO:0000313" key="6">
    <source>
        <dbReference type="Proteomes" id="UP001596174"/>
    </source>
</evidence>
<name>A0ABW1G6L1_9ACTN</name>
<dbReference type="Proteomes" id="UP001596174">
    <property type="component" value="Unassembled WGS sequence"/>
</dbReference>
<proteinExistence type="predicted"/>
<evidence type="ECO:0000256" key="1">
    <source>
        <dbReference type="ARBA" id="ARBA00023015"/>
    </source>
</evidence>
<dbReference type="InterPro" id="IPR018062">
    <property type="entry name" value="HTH_AraC-typ_CS"/>
</dbReference>
<keyword evidence="6" id="KW-1185">Reference proteome</keyword>
<dbReference type="PROSITE" id="PS00041">
    <property type="entry name" value="HTH_ARAC_FAMILY_1"/>
    <property type="match status" value="1"/>
</dbReference>
<feature type="domain" description="HTH araC/xylS-type" evidence="4">
    <location>
        <begin position="200"/>
        <end position="298"/>
    </location>
</feature>
<accession>A0ABW1G6L1</accession>
<dbReference type="InterPro" id="IPR018060">
    <property type="entry name" value="HTH_AraC"/>
</dbReference>
<protein>
    <submittedName>
        <fullName evidence="5">Helix-turn-helix domain-containing protein</fullName>
    </submittedName>
</protein>
<comment type="caution">
    <text evidence="5">The sequence shown here is derived from an EMBL/GenBank/DDBJ whole genome shotgun (WGS) entry which is preliminary data.</text>
</comment>
<keyword evidence="1" id="KW-0805">Transcription regulation</keyword>
<dbReference type="EMBL" id="JBHSQJ010000099">
    <property type="protein sequence ID" value="MFC5910018.1"/>
    <property type="molecule type" value="Genomic_DNA"/>
</dbReference>
<evidence type="ECO:0000256" key="3">
    <source>
        <dbReference type="ARBA" id="ARBA00023163"/>
    </source>
</evidence>
<dbReference type="Pfam" id="PF12833">
    <property type="entry name" value="HTH_18"/>
    <property type="match status" value="1"/>
</dbReference>
<dbReference type="SUPFAM" id="SSF46689">
    <property type="entry name" value="Homeodomain-like"/>
    <property type="match status" value="2"/>
</dbReference>
<dbReference type="PROSITE" id="PS01124">
    <property type="entry name" value="HTH_ARAC_FAMILY_2"/>
    <property type="match status" value="1"/>
</dbReference>
<sequence length="304" mass="33442">MTEMARPVRLQAGVPVYRYRTDADAPPVALLRFAPGRHPGEGQRHIHDFPVLMYVERATGPRPPREAAPHLAEGDAFVVAPGAVIEPRTVSGIAAGTGLFFDPTALGGDERAPWSSWRAHPLLLPFLHRMPGGLLRLRVPAARRPVWAATIAAIEAELTERQEGYRQALLAHLTLLLVDVARLATDVVGDLRRSNEPLLAEVFEVIERRFAEPLSLREVADSIGMTPGHLTTVVRRRTGRTVGQWITERRLREARRLLTGTDLPVAEVARRVGLPDPGYFARVFRAAHGAAPREWRARATAAGA</sequence>
<reference evidence="6" key="1">
    <citation type="journal article" date="2019" name="Int. J. Syst. Evol. Microbiol.">
        <title>The Global Catalogue of Microorganisms (GCM) 10K type strain sequencing project: providing services to taxonomists for standard genome sequencing and annotation.</title>
        <authorList>
            <consortium name="The Broad Institute Genomics Platform"/>
            <consortium name="The Broad Institute Genome Sequencing Center for Infectious Disease"/>
            <person name="Wu L."/>
            <person name="Ma J."/>
        </authorList>
    </citation>
    <scope>NUCLEOTIDE SEQUENCE [LARGE SCALE GENOMIC DNA]</scope>
    <source>
        <strain evidence="6">JCM 4816</strain>
    </source>
</reference>